<comment type="caution">
    <text evidence="2">The sequence shown here is derived from an EMBL/GenBank/DDBJ whole genome shotgun (WGS) entry which is preliminary data.</text>
</comment>
<dbReference type="OrthoDB" id="7851735at2"/>
<keyword evidence="3" id="KW-1185">Reference proteome</keyword>
<accession>A0A318SPS3</accession>
<name>A0A318SPS3_9RHOB</name>
<keyword evidence="1" id="KW-0812">Transmembrane</keyword>
<keyword evidence="1" id="KW-1133">Transmembrane helix</keyword>
<dbReference type="EMBL" id="QJTE01000003">
    <property type="protein sequence ID" value="PYE83703.1"/>
    <property type="molecule type" value="Genomic_DNA"/>
</dbReference>
<evidence type="ECO:0008006" key="4">
    <source>
        <dbReference type="Google" id="ProtNLM"/>
    </source>
</evidence>
<protein>
    <recommendedName>
        <fullName evidence="4">YcxB-like protein</fullName>
    </recommendedName>
</protein>
<reference evidence="2 3" key="1">
    <citation type="submission" date="2018-06" db="EMBL/GenBank/DDBJ databases">
        <title>Genomic Encyclopedia of Type Strains, Phase III (KMG-III): the genomes of soil and plant-associated and newly described type strains.</title>
        <authorList>
            <person name="Whitman W."/>
        </authorList>
    </citation>
    <scope>NUCLEOTIDE SEQUENCE [LARGE SCALE GENOMIC DNA]</scope>
    <source>
        <strain evidence="2 3">CECT 9025</strain>
    </source>
</reference>
<evidence type="ECO:0000313" key="2">
    <source>
        <dbReference type="EMBL" id="PYE83703.1"/>
    </source>
</evidence>
<dbReference type="Proteomes" id="UP000248311">
    <property type="component" value="Unassembled WGS sequence"/>
</dbReference>
<dbReference type="RefSeq" id="WP_110814276.1">
    <property type="nucleotide sequence ID" value="NZ_QJTE01000003.1"/>
</dbReference>
<feature type="transmembrane region" description="Helical" evidence="1">
    <location>
        <begin position="44"/>
        <end position="64"/>
    </location>
</feature>
<sequence>MTLSPEIERPEDQPIRTGLRLADFPHGAARARLMRRAQPRGAQALAPLVTMAIFLLGGALWIGLFGMDLLSLPVLSAIALALVAQAGGIGVLRLQAAQLASRIKEAPYRQVEETITIGPEGINREGRLIPWRLITDVVEMPGHTLALLSPLETIPLPHAGLEDGVTPEALRERIARWRAAS</sequence>
<dbReference type="AlphaFoldDB" id="A0A318SPS3"/>
<gene>
    <name evidence="2" type="ORF">DFP88_10361</name>
</gene>
<keyword evidence="1" id="KW-0472">Membrane</keyword>
<evidence type="ECO:0000313" key="3">
    <source>
        <dbReference type="Proteomes" id="UP000248311"/>
    </source>
</evidence>
<organism evidence="2 3">
    <name type="scientific">Pseudoroseicyclus aestuarii</name>
    <dbReference type="NCBI Taxonomy" id="1795041"/>
    <lineage>
        <taxon>Bacteria</taxon>
        <taxon>Pseudomonadati</taxon>
        <taxon>Pseudomonadota</taxon>
        <taxon>Alphaproteobacteria</taxon>
        <taxon>Rhodobacterales</taxon>
        <taxon>Paracoccaceae</taxon>
        <taxon>Pseudoroseicyclus</taxon>
    </lineage>
</organism>
<proteinExistence type="predicted"/>
<feature type="transmembrane region" description="Helical" evidence="1">
    <location>
        <begin position="70"/>
        <end position="94"/>
    </location>
</feature>
<evidence type="ECO:0000256" key="1">
    <source>
        <dbReference type="SAM" id="Phobius"/>
    </source>
</evidence>